<dbReference type="CDD" id="cd02947">
    <property type="entry name" value="TRX_family"/>
    <property type="match status" value="1"/>
</dbReference>
<evidence type="ECO:0000256" key="1">
    <source>
        <dbReference type="SAM" id="SignalP"/>
    </source>
</evidence>
<feature type="signal peptide" evidence="1">
    <location>
        <begin position="1"/>
        <end position="25"/>
    </location>
</feature>
<evidence type="ECO:0000313" key="3">
    <source>
        <dbReference type="EMBL" id="KEO92757.1"/>
    </source>
</evidence>
<name>A0A074N460_9SPHN</name>
<dbReference type="InterPro" id="IPR013766">
    <property type="entry name" value="Thioredoxin_domain"/>
</dbReference>
<dbReference type="PATRIC" id="fig|39960.10.peg.1011"/>
<dbReference type="KEGG" id="elq:Ga0102493_111925"/>
<reference evidence="3 4" key="1">
    <citation type="submission" date="2014-04" db="EMBL/GenBank/DDBJ databases">
        <title>A comprehensive comparison of genomes of Erythrobacter spp. Strains.</title>
        <authorList>
            <person name="Zheng Q."/>
        </authorList>
    </citation>
    <scope>NUCLEOTIDE SEQUENCE [LARGE SCALE GENOMIC DNA]</scope>
    <source>
        <strain evidence="3 4">DSM 8509</strain>
    </source>
</reference>
<organism evidence="3 4">
    <name type="scientific">Erythrobacter litoralis</name>
    <dbReference type="NCBI Taxonomy" id="39960"/>
    <lineage>
        <taxon>Bacteria</taxon>
        <taxon>Pseudomonadati</taxon>
        <taxon>Pseudomonadota</taxon>
        <taxon>Alphaproteobacteria</taxon>
        <taxon>Sphingomonadales</taxon>
        <taxon>Erythrobacteraceae</taxon>
        <taxon>Erythrobacter/Porphyrobacter group</taxon>
        <taxon>Erythrobacter</taxon>
    </lineage>
</organism>
<keyword evidence="1" id="KW-0732">Signal</keyword>
<feature type="domain" description="Thioredoxin" evidence="2">
    <location>
        <begin position="5"/>
        <end position="132"/>
    </location>
</feature>
<keyword evidence="4" id="KW-1185">Reference proteome</keyword>
<dbReference type="AlphaFoldDB" id="A0A074N460"/>
<dbReference type="Proteomes" id="UP000027866">
    <property type="component" value="Unassembled WGS sequence"/>
</dbReference>
<proteinExistence type="predicted"/>
<dbReference type="Pfam" id="PF00085">
    <property type="entry name" value="Thioredoxin"/>
    <property type="match status" value="1"/>
</dbReference>
<dbReference type="EMBL" id="JMIX01000008">
    <property type="protein sequence ID" value="KEO92757.1"/>
    <property type="molecule type" value="Genomic_DNA"/>
</dbReference>
<dbReference type="SUPFAM" id="SSF52833">
    <property type="entry name" value="Thioredoxin-like"/>
    <property type="match status" value="1"/>
</dbReference>
<gene>
    <name evidence="3" type="ORF">EH32_13255</name>
</gene>
<accession>A0A074N460</accession>
<feature type="chain" id="PRO_5001699209" description="Thioredoxin domain-containing protein" evidence="1">
    <location>
        <begin position="26"/>
        <end position="132"/>
    </location>
</feature>
<protein>
    <recommendedName>
        <fullName evidence="2">Thioredoxin domain-containing protein</fullName>
    </recommendedName>
</protein>
<dbReference type="OrthoDB" id="7950124at2"/>
<comment type="caution">
    <text evidence="3">The sequence shown here is derived from an EMBL/GenBank/DDBJ whole genome shotgun (WGS) entry which is preliminary data.</text>
</comment>
<dbReference type="RefSeq" id="WP_034904236.1">
    <property type="nucleotide sequence ID" value="NZ_CP017057.1"/>
</dbReference>
<evidence type="ECO:0000313" key="4">
    <source>
        <dbReference type="Proteomes" id="UP000027866"/>
    </source>
</evidence>
<dbReference type="InterPro" id="IPR036249">
    <property type="entry name" value="Thioredoxin-like_sf"/>
</dbReference>
<dbReference type="PROSITE" id="PS51352">
    <property type="entry name" value="THIOREDOXIN_2"/>
    <property type="match status" value="1"/>
</dbReference>
<dbReference type="Gene3D" id="3.40.30.10">
    <property type="entry name" value="Glutaredoxin"/>
    <property type="match status" value="1"/>
</dbReference>
<sequence>MRNIGLPGLALGAFAAVAIVQPAHAAEFRPYSDAAFAAAQAEGRPILIDVHAPWCPVCARQQPLIERAAQDPANGDLVVFRLDFDNQKAEQRQFRVTRQSTLIAFDGKRETGRLLGSTDAGAIAELIASTRG</sequence>
<evidence type="ECO:0000259" key="2">
    <source>
        <dbReference type="PROSITE" id="PS51352"/>
    </source>
</evidence>